<keyword evidence="2" id="KW-0812">Transmembrane</keyword>
<dbReference type="Gene3D" id="2.60.40.3980">
    <property type="entry name" value="Cell-cell fusogen EFF/AFF, domain 3"/>
    <property type="match status" value="1"/>
</dbReference>
<feature type="region of interest" description="Disordered" evidence="1">
    <location>
        <begin position="609"/>
        <end position="630"/>
    </location>
</feature>
<dbReference type="AlphaFoldDB" id="A0A0K0EKJ2"/>
<evidence type="ECO:0000313" key="3">
    <source>
        <dbReference type="Proteomes" id="UP000035681"/>
    </source>
</evidence>
<keyword evidence="2" id="KW-0472">Membrane</keyword>
<dbReference type="InterPro" id="IPR029213">
    <property type="entry name" value="Fusogen_EFF/AFF"/>
</dbReference>
<reference evidence="4" key="1">
    <citation type="submission" date="2015-08" db="UniProtKB">
        <authorList>
            <consortium name="WormBaseParasite"/>
        </authorList>
    </citation>
    <scope>IDENTIFICATION</scope>
</reference>
<name>A0A0K0EKJ2_STRER</name>
<feature type="compositionally biased region" description="Basic residues" evidence="1">
    <location>
        <begin position="609"/>
        <end position="620"/>
    </location>
</feature>
<feature type="compositionally biased region" description="Low complexity" evidence="1">
    <location>
        <begin position="621"/>
        <end position="630"/>
    </location>
</feature>
<protein>
    <submittedName>
        <fullName evidence="4">G_PROTEIN_RECEP_F3_4 domain-containing protein</fullName>
    </submittedName>
</protein>
<feature type="transmembrane region" description="Helical" evidence="2">
    <location>
        <begin position="897"/>
        <end position="918"/>
    </location>
</feature>
<feature type="compositionally biased region" description="Low complexity" evidence="1">
    <location>
        <begin position="950"/>
        <end position="960"/>
    </location>
</feature>
<feature type="transmembrane region" description="Helical" evidence="2">
    <location>
        <begin position="659"/>
        <end position="677"/>
    </location>
</feature>
<feature type="transmembrane region" description="Helical" evidence="2">
    <location>
        <begin position="683"/>
        <end position="701"/>
    </location>
</feature>
<dbReference type="GO" id="GO:0000768">
    <property type="term" value="P:syncytium formation by plasma membrane fusion"/>
    <property type="evidence" value="ECO:0007669"/>
    <property type="project" value="TreeGrafter"/>
</dbReference>
<dbReference type="Gene3D" id="2.60.98.60">
    <property type="entry name" value="Cell-cell fusogen EFF/AFF, domain 1"/>
    <property type="match status" value="2"/>
</dbReference>
<dbReference type="Proteomes" id="UP000035681">
    <property type="component" value="Unplaced"/>
</dbReference>
<feature type="transmembrane region" description="Helical" evidence="2">
    <location>
        <begin position="783"/>
        <end position="799"/>
    </location>
</feature>
<keyword evidence="3" id="KW-1185">Reference proteome</keyword>
<proteinExistence type="predicted"/>
<feature type="transmembrane region" description="Helical" evidence="2">
    <location>
        <begin position="811"/>
        <end position="832"/>
    </location>
</feature>
<feature type="transmembrane region" description="Helical" evidence="2">
    <location>
        <begin position="751"/>
        <end position="771"/>
    </location>
</feature>
<dbReference type="InterPro" id="IPR019169">
    <property type="entry name" value="Transmembrane_26"/>
</dbReference>
<evidence type="ECO:0000256" key="2">
    <source>
        <dbReference type="SAM" id="Phobius"/>
    </source>
</evidence>
<dbReference type="PANTHER" id="PTHR37415">
    <property type="entry name" value="EFF-1A"/>
    <property type="match status" value="1"/>
</dbReference>
<keyword evidence="2" id="KW-1133">Transmembrane helix</keyword>
<accession>A0A0K0EKJ2</accession>
<evidence type="ECO:0000313" key="4">
    <source>
        <dbReference type="WBParaSite" id="SSTP_0000998600.1"/>
    </source>
</evidence>
<organism evidence="4">
    <name type="scientific">Strongyloides stercoralis</name>
    <name type="common">Threadworm</name>
    <dbReference type="NCBI Taxonomy" id="6248"/>
    <lineage>
        <taxon>Eukaryota</taxon>
        <taxon>Metazoa</taxon>
        <taxon>Ecdysozoa</taxon>
        <taxon>Nematoda</taxon>
        <taxon>Chromadorea</taxon>
        <taxon>Rhabditida</taxon>
        <taxon>Tylenchina</taxon>
        <taxon>Panagrolaimomorpha</taxon>
        <taxon>Strongyloidoidea</taxon>
        <taxon>Strongyloididae</taxon>
        <taxon>Strongyloides</taxon>
    </lineage>
</organism>
<evidence type="ECO:0000256" key="1">
    <source>
        <dbReference type="SAM" id="MobiDB-lite"/>
    </source>
</evidence>
<dbReference type="WBParaSite" id="SSTP_0000998600.1">
    <property type="protein sequence ID" value="SSTP_0000998600.1"/>
    <property type="gene ID" value="SSTP_0000998600"/>
</dbReference>
<sequence length="987" mass="114170">MVMVDTFFKRCCIRMKLFILVFLALFYTLTKGSVINKLPHCSKSQIMEGEIKETNEVGNNISTYSVSQLQMSLNDTVCLLISNNNNETNILYTLQYLRLEQHYPIIGSYNFGIPLVSTNCICDCPGGDKVCSISSYNYKNCTNTNNNKNICYRIYYDSQSNVGCFGSQKSEVCCEISFEPYKNLVYKSIKVKQPDTILVFEYKIFERHHSRWRLYDEDIFEIPLNKGEAKFELMGSNKIDLSISGGKPHRQLEPGMYFWQEGDRDKLIRGNVPINDIQETSLDKLGWMRQEDNGLWSIRKGQIKIKNAHHVDIEDCKFQKYKSMLNAEQFLIDNPTNNDKNISLGNILTDEPWVQNVNVDDGRVMKVIHSEGISIFGTVKAQFKPLMLTHSSQFASFNGTIQLDKESNRFLNITFYEAKGTVIGMVYSSEDKTNIDIVFSVLIDENSTREFNCIITVPGSVNSTRYVCFHPAGDVRGQQCAWLPYKSVPLPVYTVSHRWISKIGDCDRCNERGIENLFVQMDPRKWFDGINTTTELLMFIFEISVGILIVLVIITMCTKCIIPLFRCGIFITKVPKKRNFCKMLRISEEEDHCDTCLIQNPQQIASKKHHHHHHYHHNQHRNNSNTFRNNNDPDDEEAQFFMAKFSQGDMILFNITRAILARSLFIIHSILTIWQTVKIRGESSIWTFALISISIVVEGSHTIIMRVGDERKWFSPSIALYIAATAPPIWLMETKMCEWRKEDELKKEDGLYLQLIEQLLLVVLIIGRWMLPKGEISREQLSQILLAYLAISSDIVEFFDVFKEKVVYTNYTVQLLVLGAWTLSLLQFPFILTNTRARKMRVAITVPEYDESTINFNNNSKINVIYDIDIWAIVLANGLQDIPFLCVRLFLIIQYRLLTYTMMFFICKNALIIALQTYRGFVLFNDRYLSNKQRQPSLQRIPRIEMKGIPHQQQQQQPHHINSGGVKRKKRSSNGVKNIKPKYSPET</sequence>
<dbReference type="GO" id="GO:0044291">
    <property type="term" value="C:cell-cell contact zone"/>
    <property type="evidence" value="ECO:0007669"/>
    <property type="project" value="TreeGrafter"/>
</dbReference>
<dbReference type="Pfam" id="PF09772">
    <property type="entry name" value="Tmem26"/>
    <property type="match status" value="2"/>
</dbReference>
<feature type="transmembrane region" description="Helical" evidence="2">
    <location>
        <begin position="713"/>
        <end position="731"/>
    </location>
</feature>
<dbReference type="PANTHER" id="PTHR37415:SF1">
    <property type="entry name" value="CELL FUSION PROTEIN AFF-1"/>
    <property type="match status" value="1"/>
</dbReference>
<feature type="transmembrane region" description="Helical" evidence="2">
    <location>
        <begin position="870"/>
        <end position="891"/>
    </location>
</feature>
<dbReference type="InterPro" id="IPR043076">
    <property type="entry name" value="Fusogen_EFF/AFF_dom3"/>
</dbReference>
<dbReference type="Pfam" id="PF14884">
    <property type="entry name" value="EFF-AFF"/>
    <property type="match status" value="1"/>
</dbReference>
<dbReference type="WBParaSite" id="TCONS_00009949.p1">
    <property type="protein sequence ID" value="TCONS_00009949.p1"/>
    <property type="gene ID" value="XLOC_007659"/>
</dbReference>
<feature type="region of interest" description="Disordered" evidence="1">
    <location>
        <begin position="948"/>
        <end position="987"/>
    </location>
</feature>